<evidence type="ECO:0000256" key="2">
    <source>
        <dbReference type="ARBA" id="ARBA00023235"/>
    </source>
</evidence>
<dbReference type="Gene3D" id="1.50.10.10">
    <property type="match status" value="1"/>
</dbReference>
<sequence length="187" mass="21589">LGLYTLFEKHLDPSTGLIVEAVAPDGTPYTGSQRGLIKPGAAAETCTAIMMEADRRNDRDLRRKGVDLLERHFEAGWDRQYGGIFYEIDLDGQPTEDRKDAWTQAEFMRAFVTATVTEADDWIAETYAQIHSWAFDKYADNPDDLWRISVTRDGKPIYNRRLDMVHHPRMLLSILENLERRDRTLNQ</sequence>
<dbReference type="InterPro" id="IPR010819">
    <property type="entry name" value="AGE/CE"/>
</dbReference>
<protein>
    <recommendedName>
        <fullName evidence="4">N-acylglucosamine 2-epimerase</fullName>
    </recommendedName>
</protein>
<comment type="similarity">
    <text evidence="1">Belongs to the N-acylglucosamine 2-epimerase family.</text>
</comment>
<dbReference type="SUPFAM" id="SSF48208">
    <property type="entry name" value="Six-hairpin glycosidases"/>
    <property type="match status" value="1"/>
</dbReference>
<evidence type="ECO:0008006" key="4">
    <source>
        <dbReference type="Google" id="ProtNLM"/>
    </source>
</evidence>
<gene>
    <name evidence="3" type="ORF">METZ01_LOCUS503464</name>
</gene>
<dbReference type="EMBL" id="UINC01222020">
    <property type="protein sequence ID" value="SVE50610.1"/>
    <property type="molecule type" value="Genomic_DNA"/>
</dbReference>
<dbReference type="GO" id="GO:0016853">
    <property type="term" value="F:isomerase activity"/>
    <property type="evidence" value="ECO:0007669"/>
    <property type="project" value="UniProtKB-KW"/>
</dbReference>
<dbReference type="Pfam" id="PF07221">
    <property type="entry name" value="GlcNAc_2-epim"/>
    <property type="match status" value="1"/>
</dbReference>
<accession>A0A383E2G7</accession>
<organism evidence="3">
    <name type="scientific">marine metagenome</name>
    <dbReference type="NCBI Taxonomy" id="408172"/>
    <lineage>
        <taxon>unclassified sequences</taxon>
        <taxon>metagenomes</taxon>
        <taxon>ecological metagenomes</taxon>
    </lineage>
</organism>
<keyword evidence="2" id="KW-0413">Isomerase</keyword>
<evidence type="ECO:0000313" key="3">
    <source>
        <dbReference type="EMBL" id="SVE50610.1"/>
    </source>
</evidence>
<dbReference type="InterPro" id="IPR008928">
    <property type="entry name" value="6-hairpin_glycosidase_sf"/>
</dbReference>
<dbReference type="PANTHER" id="PTHR15108">
    <property type="entry name" value="N-ACYLGLUCOSAMINE-2-EPIMERASE"/>
    <property type="match status" value="1"/>
</dbReference>
<dbReference type="GO" id="GO:0005975">
    <property type="term" value="P:carbohydrate metabolic process"/>
    <property type="evidence" value="ECO:0007669"/>
    <property type="project" value="InterPro"/>
</dbReference>
<name>A0A383E2G7_9ZZZZ</name>
<dbReference type="AlphaFoldDB" id="A0A383E2G7"/>
<evidence type="ECO:0000256" key="1">
    <source>
        <dbReference type="ARBA" id="ARBA00008558"/>
    </source>
</evidence>
<reference evidence="3" key="1">
    <citation type="submission" date="2018-05" db="EMBL/GenBank/DDBJ databases">
        <authorList>
            <person name="Lanie J.A."/>
            <person name="Ng W.-L."/>
            <person name="Kazmierczak K.M."/>
            <person name="Andrzejewski T.M."/>
            <person name="Davidsen T.M."/>
            <person name="Wayne K.J."/>
            <person name="Tettelin H."/>
            <person name="Glass J.I."/>
            <person name="Rusch D."/>
            <person name="Podicherti R."/>
            <person name="Tsui H.-C.T."/>
            <person name="Winkler M.E."/>
        </authorList>
    </citation>
    <scope>NUCLEOTIDE SEQUENCE</scope>
</reference>
<proteinExistence type="inferred from homology"/>
<feature type="non-terminal residue" evidence="3">
    <location>
        <position position="1"/>
    </location>
</feature>
<dbReference type="InterPro" id="IPR012341">
    <property type="entry name" value="6hp_glycosidase-like_sf"/>
</dbReference>